<dbReference type="RefSeq" id="WP_138081523.1">
    <property type="nucleotide sequence ID" value="NZ_VAJM01000016.1"/>
</dbReference>
<name>A0A5R8WJQ3_9BACT</name>
<dbReference type="Gene3D" id="3.40.50.1820">
    <property type="entry name" value="alpha/beta hydrolase"/>
    <property type="match status" value="1"/>
</dbReference>
<evidence type="ECO:0000313" key="4">
    <source>
        <dbReference type="Proteomes" id="UP000305517"/>
    </source>
</evidence>
<gene>
    <name evidence="3" type="ORF">FDY95_22980</name>
</gene>
<dbReference type="EMBL" id="VAJM01000016">
    <property type="protein sequence ID" value="TLM88702.1"/>
    <property type="molecule type" value="Genomic_DNA"/>
</dbReference>
<dbReference type="InterPro" id="IPR029058">
    <property type="entry name" value="AB_hydrolase_fold"/>
</dbReference>
<sequence length="1046" mass="113270">MKRIFTALALLLGGAAAHAQIRTAAIAPQPVDPQPYIPIETRSDYTQLVDSLISPLDKSRVPGGILYDRVLGTAGLETFTQYSTSSASHFFQSYFELYQSAYQFGALPYQRSALRQVADAEATAAKRSGGVLPIGVLDYQFGTLDTLAEDRGTIRDVDGLYYDGYSGSPYLTNRVTVAAPLADSVYQTVTVTMPTGFQLQNTGRSVSYAFMQVGWNQVYISPGAKTSLIFPGTGWQSIGFTIYFSDGSTTQAHATVFVKGAAAVANRINVVEVPWPTTVKSRQWRDYDGMLTYGEGQVKSIIYHPLGQSDRKLRNPILVMDGFDPSDKRDIDQIQADFAQLAPALQVSGRERDLVLLNFPMTYRFASRPSGVTNELVDGGADYIERNALVVVQLLTELQSHMADPTQKVTIIAPSMGGLITRYALALMEKNYADANNLATYQQPYWKHNVDLYLSFDAPHQGAVIPLGDQVFIDYFKGVSESAEKNLARLNSIAAQQMLVQHQLDLSGQRYHIPFMRALQSNGLPGSLGWPQQVRRVALANGSNSGQANAQAGVAGSTGIELDVARTASAQRRKFFYRSTTSGTQIAANMYFSPNAGTRGPVFNGEATVLVSLVRDIHKRRQFTANTPFNSYDVAPGGIYDAQQQIVSGTLNGPQMSGYVYRFTTVRPNHCFIPTVSALAYQYRTITSGYNGVTTLPDAYTNLAQRQLICNDETPFDAYYAYTGNAKHVTLDAPAQAWLVRELFNQTQTPTFQGSNNSAICLNAASTITLNDCGSRTGATSYTWTLTGPGVFASTGTATASGTGLTQEVRNNGTAGTITVSVVATRTGAAPSPAATYTINASAGSPLTIEYEFQPGQVRLCPNSSVTVKATGQTTGPYYWTRSSTRGYVGGTPGTYPVAFRATTSTPYYSFGVVTATIEVTVTAPSSCSGVNLPIARFLVTPDNSGRCNPYSFRVAPVPSDGYVEVSSLDETEPAAVTAATLQLPDDQNPHAYQVELFNDRGLVQKLGSTRTGKVRIDTSTLPAGLYHVRMRRGGQTETRNIQITH</sequence>
<evidence type="ECO:0000259" key="2">
    <source>
        <dbReference type="Pfam" id="PF07819"/>
    </source>
</evidence>
<comment type="caution">
    <text evidence="3">The sequence shown here is derived from an EMBL/GenBank/DDBJ whole genome shotgun (WGS) entry which is preliminary data.</text>
</comment>
<dbReference type="GO" id="GO:0016788">
    <property type="term" value="F:hydrolase activity, acting on ester bonds"/>
    <property type="evidence" value="ECO:0007669"/>
    <property type="project" value="InterPro"/>
</dbReference>
<accession>A0A5R8WJQ3</accession>
<dbReference type="SUPFAM" id="SSF53474">
    <property type="entry name" value="alpha/beta-Hydrolases"/>
    <property type="match status" value="1"/>
</dbReference>
<dbReference type="InterPro" id="IPR012908">
    <property type="entry name" value="PGAP1-ab_dom-like"/>
</dbReference>
<feature type="domain" description="GPI inositol-deacylase PGAP1-like alpha/beta" evidence="2">
    <location>
        <begin position="385"/>
        <end position="493"/>
    </location>
</feature>
<proteinExistence type="predicted"/>
<dbReference type="Pfam" id="PF07819">
    <property type="entry name" value="PGAP1"/>
    <property type="match status" value="1"/>
</dbReference>
<organism evidence="3 4">
    <name type="scientific">Hymenobacter jeollabukensis</name>
    <dbReference type="NCBI Taxonomy" id="2025313"/>
    <lineage>
        <taxon>Bacteria</taxon>
        <taxon>Pseudomonadati</taxon>
        <taxon>Bacteroidota</taxon>
        <taxon>Cytophagia</taxon>
        <taxon>Cytophagales</taxon>
        <taxon>Hymenobacteraceae</taxon>
        <taxon>Hymenobacter</taxon>
    </lineage>
</organism>
<dbReference type="OrthoDB" id="4535652at2"/>
<feature type="chain" id="PRO_5024421451" description="GPI inositol-deacylase PGAP1-like alpha/beta domain-containing protein" evidence="1">
    <location>
        <begin position="20"/>
        <end position="1046"/>
    </location>
</feature>
<dbReference type="Proteomes" id="UP000305517">
    <property type="component" value="Unassembled WGS sequence"/>
</dbReference>
<keyword evidence="4" id="KW-1185">Reference proteome</keyword>
<reference evidence="3 4" key="1">
    <citation type="submission" date="2019-05" db="EMBL/GenBank/DDBJ databases">
        <title>Hymenobacter edaphi sp. nov., isolated from abandoned arsenic-contaminated farmland soil.</title>
        <authorList>
            <person name="Nie L."/>
        </authorList>
    </citation>
    <scope>NUCLEOTIDE SEQUENCE [LARGE SCALE GENOMIC DNA]</scope>
    <source>
        <strain evidence="3 4">1-3-3-8</strain>
    </source>
</reference>
<evidence type="ECO:0000313" key="3">
    <source>
        <dbReference type="EMBL" id="TLM88702.1"/>
    </source>
</evidence>
<protein>
    <recommendedName>
        <fullName evidence="2">GPI inositol-deacylase PGAP1-like alpha/beta domain-containing protein</fullName>
    </recommendedName>
</protein>
<dbReference type="AlphaFoldDB" id="A0A5R8WJQ3"/>
<feature type="signal peptide" evidence="1">
    <location>
        <begin position="1"/>
        <end position="19"/>
    </location>
</feature>
<keyword evidence="1" id="KW-0732">Signal</keyword>
<evidence type="ECO:0000256" key="1">
    <source>
        <dbReference type="SAM" id="SignalP"/>
    </source>
</evidence>